<reference evidence="2 3" key="1">
    <citation type="submission" date="2018-11" db="EMBL/GenBank/DDBJ databases">
        <title>Sequencing the genomes of 1000 actinobacteria strains.</title>
        <authorList>
            <person name="Klenk H.-P."/>
        </authorList>
    </citation>
    <scope>NUCLEOTIDE SEQUENCE [LARGE SCALE GENOMIC DNA]</scope>
    <source>
        <strain evidence="2 3">DSM 43634</strain>
    </source>
</reference>
<accession>A0A3N1GFB8</accession>
<feature type="region of interest" description="Disordered" evidence="1">
    <location>
        <begin position="184"/>
        <end position="274"/>
    </location>
</feature>
<evidence type="ECO:0000256" key="1">
    <source>
        <dbReference type="SAM" id="MobiDB-lite"/>
    </source>
</evidence>
<organism evidence="2 3">
    <name type="scientific">Couchioplanes caeruleus</name>
    <dbReference type="NCBI Taxonomy" id="56438"/>
    <lineage>
        <taxon>Bacteria</taxon>
        <taxon>Bacillati</taxon>
        <taxon>Actinomycetota</taxon>
        <taxon>Actinomycetes</taxon>
        <taxon>Micromonosporales</taxon>
        <taxon>Micromonosporaceae</taxon>
        <taxon>Couchioplanes</taxon>
    </lineage>
</organism>
<protein>
    <submittedName>
        <fullName evidence="2">Uncharacterized protein</fullName>
    </submittedName>
</protein>
<feature type="compositionally biased region" description="Low complexity" evidence="1">
    <location>
        <begin position="245"/>
        <end position="274"/>
    </location>
</feature>
<feature type="compositionally biased region" description="Pro residues" evidence="1">
    <location>
        <begin position="203"/>
        <end position="231"/>
    </location>
</feature>
<proteinExistence type="predicted"/>
<gene>
    <name evidence="2" type="ORF">EDD30_1582</name>
</gene>
<evidence type="ECO:0000313" key="2">
    <source>
        <dbReference type="EMBL" id="ROP28806.1"/>
    </source>
</evidence>
<comment type="caution">
    <text evidence="2">The sequence shown here is derived from an EMBL/GenBank/DDBJ whole genome shotgun (WGS) entry which is preliminary data.</text>
</comment>
<sequence length="568" mass="57363">MKRTSKRWPLTLAVATAVTGAASITVGLVIAPADRSATVATAAAPAGQPAAAAATVDDTSGTVTIARPDGNGGTERVAGEELKLASYDPRAGKARLVGAAKQGGKPKAGKSAVRNGDVIASGRTKALPHGALVKVTDDRTDASGQVSVAPATLPDLLGDQKVTTSTPVPSTDVTVKPLTKGVTARIEKVTGQAAPRTEGSGPPVTPSSPAATPPVSPPGSPSSPAAEPPVGKPATDGGPSAPATPSTGASVAPPVSPPTQASPSAPAPTESATTTALDGATLLPPAAVAPAPLAAAGGKERHNVGSEIKLDLDVPVGELGFTGTEQGGPTLSGWVRLQPQVIFNYERAHWYSVAPSAAAIGIGGAYDYGWKVHAGLAGTVDTGRKPLRLPFAEVHVHTTLLVGGFPVVVDADLTYFYQVSASGKITVDAEQKTTGELSLGVRYRKGEGWSQLPLATSHVTPGRKLEINGAAEAKATIGAQFDVALYGSVGAGLEWAPYLRADAAAGTTTEPRWGVYAGFEAKGRLFAQLKILGITLLEKRLELPPLRKEWQIAGSKPPAPGGGTAVTS</sequence>
<dbReference type="Proteomes" id="UP000271683">
    <property type="component" value="Unassembled WGS sequence"/>
</dbReference>
<dbReference type="AlphaFoldDB" id="A0A3N1GFB8"/>
<name>A0A3N1GFB8_9ACTN</name>
<evidence type="ECO:0000313" key="3">
    <source>
        <dbReference type="Proteomes" id="UP000271683"/>
    </source>
</evidence>
<dbReference type="EMBL" id="RJKL01000001">
    <property type="protein sequence ID" value="ROP28806.1"/>
    <property type="molecule type" value="Genomic_DNA"/>
</dbReference>